<dbReference type="Pfam" id="PF25601">
    <property type="entry name" value="AAA_lid_14"/>
    <property type="match status" value="1"/>
</dbReference>
<feature type="domain" description="Response regulatory" evidence="8">
    <location>
        <begin position="3"/>
        <end position="117"/>
    </location>
</feature>
<evidence type="ECO:0000256" key="2">
    <source>
        <dbReference type="ARBA" id="ARBA00022840"/>
    </source>
</evidence>
<comment type="caution">
    <text evidence="9">The sequence shown here is derived from an EMBL/GenBank/DDBJ whole genome shotgun (WGS) entry which is preliminary data.</text>
</comment>
<dbReference type="PANTHER" id="PTHR32071">
    <property type="entry name" value="TRANSCRIPTIONAL REGULATORY PROTEIN"/>
    <property type="match status" value="1"/>
</dbReference>
<dbReference type="GO" id="GO:0000160">
    <property type="term" value="P:phosphorelay signal transduction system"/>
    <property type="evidence" value="ECO:0007669"/>
    <property type="project" value="UniProtKB-KW"/>
</dbReference>
<dbReference type="PROSITE" id="PS50110">
    <property type="entry name" value="RESPONSE_REGULATORY"/>
    <property type="match status" value="1"/>
</dbReference>
<keyword evidence="6" id="KW-0597">Phosphoprotein</keyword>
<dbReference type="Gene3D" id="3.40.50.2300">
    <property type="match status" value="1"/>
</dbReference>
<keyword evidence="2" id="KW-0067">ATP-binding</keyword>
<dbReference type="InterPro" id="IPR009057">
    <property type="entry name" value="Homeodomain-like_sf"/>
</dbReference>
<dbReference type="InterPro" id="IPR001789">
    <property type="entry name" value="Sig_transdc_resp-reg_receiver"/>
</dbReference>
<feature type="domain" description="Sigma-54 factor interaction" evidence="7">
    <location>
        <begin position="133"/>
        <end position="347"/>
    </location>
</feature>
<dbReference type="EMBL" id="JAAQPH010000010">
    <property type="protein sequence ID" value="NIA69672.1"/>
    <property type="molecule type" value="Genomic_DNA"/>
</dbReference>
<evidence type="ECO:0000256" key="6">
    <source>
        <dbReference type="PROSITE-ProRule" id="PRU00169"/>
    </source>
</evidence>
<dbReference type="InterPro" id="IPR027417">
    <property type="entry name" value="P-loop_NTPase"/>
</dbReference>
<dbReference type="SUPFAM" id="SSF52540">
    <property type="entry name" value="P-loop containing nucleoside triphosphate hydrolases"/>
    <property type="match status" value="1"/>
</dbReference>
<sequence length="424" mass="46106">MTQLLVIDDDEVLGRSIASYLERRGFSCHRAIDARFGLALFQRERPTLTIVDYRLGRECGLEVLCRIREENPEAQVVVMSGHGDIAVAVEAMKRGARDFLTKPAPLATIAMMAAELVGNQCSVTEPSKGIGRIIGRSDAAIDLRQSIKRLAAASGIEKPPSVLISGEQGLAKAKVAAALHEESPRRKAPFVVSDCAASFSSATEDGSACSPWSPMLEKARGGTLLLKNIAALDGAAQAGLLYALESGLADDVWVLATSSDALSPLIRSGAFSADLLYRIQTGWVDVPALRERSEDILPIAAVLTREVARKHGYPKPRFTPKARKKLLSYPWLGNIMELRNCLRRAVLKAGDRRIDVGDIQYLTGVSALNRAKPDLDLQQIECSALQSALQYTEGNVSKAADLLGITRDTLRYRMSKFGLSRNHR</sequence>
<dbReference type="PROSITE" id="PS50045">
    <property type="entry name" value="SIGMA54_INTERACT_4"/>
    <property type="match status" value="1"/>
</dbReference>
<dbReference type="InterPro" id="IPR002078">
    <property type="entry name" value="Sigma_54_int"/>
</dbReference>
<accession>A0A967K958</accession>
<dbReference type="Gene3D" id="1.10.10.60">
    <property type="entry name" value="Homeodomain-like"/>
    <property type="match status" value="1"/>
</dbReference>
<evidence type="ECO:0000313" key="10">
    <source>
        <dbReference type="Proteomes" id="UP000761264"/>
    </source>
</evidence>
<dbReference type="InterPro" id="IPR058031">
    <property type="entry name" value="AAA_lid_NorR"/>
</dbReference>
<dbReference type="PRINTS" id="PR01590">
    <property type="entry name" value="HTHFIS"/>
</dbReference>
<dbReference type="Gene3D" id="1.10.8.60">
    <property type="match status" value="1"/>
</dbReference>
<keyword evidence="4" id="KW-0805">Transcription regulation</keyword>
<keyword evidence="1" id="KW-0547">Nucleotide-binding</keyword>
<dbReference type="InterPro" id="IPR011006">
    <property type="entry name" value="CheY-like_superfamily"/>
</dbReference>
<dbReference type="GO" id="GO:0006355">
    <property type="term" value="P:regulation of DNA-templated transcription"/>
    <property type="evidence" value="ECO:0007669"/>
    <property type="project" value="InterPro"/>
</dbReference>
<proteinExistence type="predicted"/>
<dbReference type="SMART" id="SM00448">
    <property type="entry name" value="REC"/>
    <property type="match status" value="1"/>
</dbReference>
<dbReference type="Pfam" id="PF00072">
    <property type="entry name" value="Response_reg"/>
    <property type="match status" value="1"/>
</dbReference>
<name>A0A967K958_9PROT</name>
<evidence type="ECO:0000259" key="8">
    <source>
        <dbReference type="PROSITE" id="PS50110"/>
    </source>
</evidence>
<evidence type="ECO:0000256" key="5">
    <source>
        <dbReference type="ARBA" id="ARBA00023163"/>
    </source>
</evidence>
<evidence type="ECO:0000259" key="7">
    <source>
        <dbReference type="PROSITE" id="PS50045"/>
    </source>
</evidence>
<dbReference type="Proteomes" id="UP000761264">
    <property type="component" value="Unassembled WGS sequence"/>
</dbReference>
<evidence type="ECO:0000256" key="4">
    <source>
        <dbReference type="ARBA" id="ARBA00023015"/>
    </source>
</evidence>
<dbReference type="RefSeq" id="WP_167225519.1">
    <property type="nucleotide sequence ID" value="NZ_JAAQPH010000010.1"/>
</dbReference>
<gene>
    <name evidence="9" type="ORF">HBA54_13805</name>
</gene>
<dbReference type="GO" id="GO:0043565">
    <property type="term" value="F:sequence-specific DNA binding"/>
    <property type="evidence" value="ECO:0007669"/>
    <property type="project" value="InterPro"/>
</dbReference>
<dbReference type="AlphaFoldDB" id="A0A967K958"/>
<feature type="modified residue" description="4-aspartylphosphate" evidence="6">
    <location>
        <position position="52"/>
    </location>
</feature>
<dbReference type="InterPro" id="IPR002197">
    <property type="entry name" value="HTH_Fis"/>
</dbReference>
<evidence type="ECO:0000256" key="1">
    <source>
        <dbReference type="ARBA" id="ARBA00022741"/>
    </source>
</evidence>
<dbReference type="SUPFAM" id="SSF52172">
    <property type="entry name" value="CheY-like"/>
    <property type="match status" value="1"/>
</dbReference>
<evidence type="ECO:0000256" key="3">
    <source>
        <dbReference type="ARBA" id="ARBA00023012"/>
    </source>
</evidence>
<reference evidence="9" key="1">
    <citation type="submission" date="2020-03" db="EMBL/GenBank/DDBJ databases">
        <title>Genome of Pelagibius litoralis DSM 21314T.</title>
        <authorList>
            <person name="Wang G."/>
        </authorList>
    </citation>
    <scope>NUCLEOTIDE SEQUENCE</scope>
    <source>
        <strain evidence="9">DSM 21314</strain>
    </source>
</reference>
<dbReference type="SUPFAM" id="SSF46689">
    <property type="entry name" value="Homeodomain-like"/>
    <property type="match status" value="1"/>
</dbReference>
<keyword evidence="5" id="KW-0804">Transcription</keyword>
<keyword evidence="3" id="KW-0902">Two-component regulatory system</keyword>
<keyword evidence="10" id="KW-1185">Reference proteome</keyword>
<evidence type="ECO:0000313" key="9">
    <source>
        <dbReference type="EMBL" id="NIA69672.1"/>
    </source>
</evidence>
<organism evidence="9 10">
    <name type="scientific">Pelagibius litoralis</name>
    <dbReference type="NCBI Taxonomy" id="374515"/>
    <lineage>
        <taxon>Bacteria</taxon>
        <taxon>Pseudomonadati</taxon>
        <taxon>Pseudomonadota</taxon>
        <taxon>Alphaproteobacteria</taxon>
        <taxon>Rhodospirillales</taxon>
        <taxon>Rhodovibrionaceae</taxon>
        <taxon>Pelagibius</taxon>
    </lineage>
</organism>
<dbReference type="Gene3D" id="3.40.50.300">
    <property type="entry name" value="P-loop containing nucleotide triphosphate hydrolases"/>
    <property type="match status" value="1"/>
</dbReference>
<protein>
    <submittedName>
        <fullName evidence="9">Sigma-54-dependent Fis family transcriptional regulator</fullName>
    </submittedName>
</protein>
<dbReference type="Pfam" id="PF02954">
    <property type="entry name" value="HTH_8"/>
    <property type="match status" value="1"/>
</dbReference>
<dbReference type="GO" id="GO:0005524">
    <property type="term" value="F:ATP binding"/>
    <property type="evidence" value="ECO:0007669"/>
    <property type="project" value="UniProtKB-KW"/>
</dbReference>
<dbReference type="PANTHER" id="PTHR32071:SF57">
    <property type="entry name" value="C4-DICARBOXYLATE TRANSPORT TRANSCRIPTIONAL REGULATORY PROTEIN DCTD"/>
    <property type="match status" value="1"/>
</dbReference>
<dbReference type="Pfam" id="PF14532">
    <property type="entry name" value="Sigma54_activ_2"/>
    <property type="match status" value="1"/>
</dbReference>